<dbReference type="AlphaFoldDB" id="A0A6A6U1K5"/>
<dbReference type="Proteomes" id="UP000799302">
    <property type="component" value="Unassembled WGS sequence"/>
</dbReference>
<dbReference type="OrthoDB" id="408631at2759"/>
<feature type="domain" description="Carboxylesterase type B" evidence="4">
    <location>
        <begin position="134"/>
        <end position="455"/>
    </location>
</feature>
<keyword evidence="2 3" id="KW-0378">Hydrolase</keyword>
<proteinExistence type="inferred from homology"/>
<evidence type="ECO:0000256" key="2">
    <source>
        <dbReference type="ARBA" id="ARBA00022801"/>
    </source>
</evidence>
<evidence type="ECO:0000256" key="1">
    <source>
        <dbReference type="ARBA" id="ARBA00005964"/>
    </source>
</evidence>
<dbReference type="SUPFAM" id="SSF53474">
    <property type="entry name" value="alpha/beta-Hydrolases"/>
    <property type="match status" value="1"/>
</dbReference>
<evidence type="ECO:0000259" key="4">
    <source>
        <dbReference type="Pfam" id="PF00135"/>
    </source>
</evidence>
<dbReference type="PANTHER" id="PTHR43918:SF4">
    <property type="entry name" value="CARBOXYLIC ESTER HYDROLASE"/>
    <property type="match status" value="1"/>
</dbReference>
<protein>
    <recommendedName>
        <fullName evidence="3">Carboxylic ester hydrolase</fullName>
        <ecNumber evidence="3">3.1.1.-</ecNumber>
    </recommendedName>
</protein>
<dbReference type="Pfam" id="PF00135">
    <property type="entry name" value="COesterase"/>
    <property type="match status" value="2"/>
</dbReference>
<evidence type="ECO:0000256" key="3">
    <source>
        <dbReference type="RuleBase" id="RU361235"/>
    </source>
</evidence>
<dbReference type="PROSITE" id="PS00122">
    <property type="entry name" value="CARBOXYLESTERASE_B_1"/>
    <property type="match status" value="1"/>
</dbReference>
<organism evidence="5 6">
    <name type="scientific">Microthyrium microscopicum</name>
    <dbReference type="NCBI Taxonomy" id="703497"/>
    <lineage>
        <taxon>Eukaryota</taxon>
        <taxon>Fungi</taxon>
        <taxon>Dikarya</taxon>
        <taxon>Ascomycota</taxon>
        <taxon>Pezizomycotina</taxon>
        <taxon>Dothideomycetes</taxon>
        <taxon>Dothideomycetes incertae sedis</taxon>
        <taxon>Microthyriales</taxon>
        <taxon>Microthyriaceae</taxon>
        <taxon>Microthyrium</taxon>
    </lineage>
</organism>
<dbReference type="InterPro" id="IPR029058">
    <property type="entry name" value="AB_hydrolase_fold"/>
</dbReference>
<feature type="domain" description="Carboxylesterase type B" evidence="4">
    <location>
        <begin position="462"/>
        <end position="547"/>
    </location>
</feature>
<dbReference type="GO" id="GO:0052689">
    <property type="term" value="F:carboxylic ester hydrolase activity"/>
    <property type="evidence" value="ECO:0007669"/>
    <property type="project" value="TreeGrafter"/>
</dbReference>
<accession>A0A6A6U1K5</accession>
<sequence length="624" mass="68017">MLLLVSSTLANSNDVQGNSTEKVVYDDAYRAWFFSPEQRLKRTRAWEANHGISPRNHPVYNPLEPRKEAIDCGQWSCSNGEDGQCRHASEHSRECDLCPALIGETKPCMKNPNNYCHGVNATTTAAQTEWKVGQQVLTTSGPVVGHSPILKGNTEVSEYLGIPYAQPPIGKLRWRVPQTYKSPNNATIKATQWGPSCPSGGMTGGSNVNEDCLTLNIWTKPQTGEKKKAVLISIYGGGFNIGSSNTPSLNGAPLANQQDVVVVSMNYRLNVFGFPGAPGIFPEQNFGLRDIRQSIEWTRDNIAAFGGDPSRMIIMGESAGGGAVDFYSFAYPEDPIVHGFIEQSGSAWTRGIAEDSNLDVWYKMSAKLGCGGQEAGVKTIDCLREKPWKDVMALVQTGPRTPGETFGPIFDEQTIFKDYDARAKAGNFSKKPLLIGSNNNEAGTFEMMAGLNAKDVSDMNRLFTCLAAKSADARLSFKVPTWRYRFFDASPNNAISAKSGAFHGAELAFVFGTPKSRDNFLGVNTDTPAEAQLTQKMMTAWAAFAKDPVGGLDKLGYSRYIPESKSLIQFGVPGAEAVSYDVGKKFDDECAIYEKSTDSIHDIIGRAKARRAGPKKAPELMSRL</sequence>
<keyword evidence="6" id="KW-1185">Reference proteome</keyword>
<dbReference type="EMBL" id="MU004239">
    <property type="protein sequence ID" value="KAF2665992.1"/>
    <property type="molecule type" value="Genomic_DNA"/>
</dbReference>
<evidence type="ECO:0000313" key="6">
    <source>
        <dbReference type="Proteomes" id="UP000799302"/>
    </source>
</evidence>
<gene>
    <name evidence="5" type="ORF">BT63DRAFT_458355</name>
</gene>
<dbReference type="EC" id="3.1.1.-" evidence="3"/>
<reference evidence="5" key="1">
    <citation type="journal article" date="2020" name="Stud. Mycol.">
        <title>101 Dothideomycetes genomes: a test case for predicting lifestyles and emergence of pathogens.</title>
        <authorList>
            <person name="Haridas S."/>
            <person name="Albert R."/>
            <person name="Binder M."/>
            <person name="Bloem J."/>
            <person name="Labutti K."/>
            <person name="Salamov A."/>
            <person name="Andreopoulos B."/>
            <person name="Baker S."/>
            <person name="Barry K."/>
            <person name="Bills G."/>
            <person name="Bluhm B."/>
            <person name="Cannon C."/>
            <person name="Castanera R."/>
            <person name="Culley D."/>
            <person name="Daum C."/>
            <person name="Ezra D."/>
            <person name="Gonzalez J."/>
            <person name="Henrissat B."/>
            <person name="Kuo A."/>
            <person name="Liang C."/>
            <person name="Lipzen A."/>
            <person name="Lutzoni F."/>
            <person name="Magnuson J."/>
            <person name="Mondo S."/>
            <person name="Nolan M."/>
            <person name="Ohm R."/>
            <person name="Pangilinan J."/>
            <person name="Park H.-J."/>
            <person name="Ramirez L."/>
            <person name="Alfaro M."/>
            <person name="Sun H."/>
            <person name="Tritt A."/>
            <person name="Yoshinaga Y."/>
            <person name="Zwiers L.-H."/>
            <person name="Turgeon B."/>
            <person name="Goodwin S."/>
            <person name="Spatafora J."/>
            <person name="Crous P."/>
            <person name="Grigoriev I."/>
        </authorList>
    </citation>
    <scope>NUCLEOTIDE SEQUENCE</scope>
    <source>
        <strain evidence="5">CBS 115976</strain>
    </source>
</reference>
<dbReference type="InterPro" id="IPR019826">
    <property type="entry name" value="Carboxylesterase_B_AS"/>
</dbReference>
<dbReference type="PANTHER" id="PTHR43918">
    <property type="entry name" value="ACETYLCHOLINESTERASE"/>
    <property type="match status" value="1"/>
</dbReference>
<dbReference type="InterPro" id="IPR002018">
    <property type="entry name" value="CarbesteraseB"/>
</dbReference>
<dbReference type="Gene3D" id="3.40.50.1820">
    <property type="entry name" value="alpha/beta hydrolase"/>
    <property type="match status" value="2"/>
</dbReference>
<evidence type="ECO:0000313" key="5">
    <source>
        <dbReference type="EMBL" id="KAF2665992.1"/>
    </source>
</evidence>
<name>A0A6A6U1K5_9PEZI</name>
<comment type="similarity">
    <text evidence="1 3">Belongs to the type-B carboxylesterase/lipase family.</text>
</comment>
<dbReference type="InterPro" id="IPR050654">
    <property type="entry name" value="AChE-related_enzymes"/>
</dbReference>